<evidence type="ECO:0000259" key="7">
    <source>
        <dbReference type="PROSITE" id="PS50112"/>
    </source>
</evidence>
<dbReference type="InterPro" id="IPR005467">
    <property type="entry name" value="His_kinase_dom"/>
</dbReference>
<feature type="domain" description="Histidine kinase" evidence="6">
    <location>
        <begin position="450"/>
        <end position="675"/>
    </location>
</feature>
<dbReference type="InterPro" id="IPR003594">
    <property type="entry name" value="HATPase_dom"/>
</dbReference>
<dbReference type="PRINTS" id="PR00344">
    <property type="entry name" value="BCTRLSENSOR"/>
</dbReference>
<accession>A0A7K1KLA0</accession>
<dbReference type="EC" id="2.7.13.3" evidence="2"/>
<evidence type="ECO:0000256" key="5">
    <source>
        <dbReference type="SAM" id="Phobius"/>
    </source>
</evidence>
<dbReference type="PROSITE" id="PS50112">
    <property type="entry name" value="PAS"/>
    <property type="match status" value="1"/>
</dbReference>
<dbReference type="Pfam" id="PF00512">
    <property type="entry name" value="HisKA"/>
    <property type="match status" value="1"/>
</dbReference>
<keyword evidence="3" id="KW-0597">Phosphoprotein</keyword>
<feature type="domain" description="PAS" evidence="7">
    <location>
        <begin position="313"/>
        <end position="383"/>
    </location>
</feature>
<evidence type="ECO:0000256" key="4">
    <source>
        <dbReference type="SAM" id="MobiDB-lite"/>
    </source>
</evidence>
<dbReference type="Pfam" id="PF08448">
    <property type="entry name" value="PAS_4"/>
    <property type="match status" value="1"/>
</dbReference>
<dbReference type="InterPro" id="IPR004358">
    <property type="entry name" value="Sig_transdc_His_kin-like_C"/>
</dbReference>
<feature type="domain" description="PAC" evidence="8">
    <location>
        <begin position="384"/>
        <end position="437"/>
    </location>
</feature>
<evidence type="ECO:0000256" key="1">
    <source>
        <dbReference type="ARBA" id="ARBA00000085"/>
    </source>
</evidence>
<feature type="transmembrane region" description="Helical" evidence="5">
    <location>
        <begin position="167"/>
        <end position="189"/>
    </location>
</feature>
<dbReference type="Pfam" id="PF02518">
    <property type="entry name" value="HATPase_c"/>
    <property type="match status" value="1"/>
</dbReference>
<reference evidence="9 10" key="1">
    <citation type="submission" date="2019-11" db="EMBL/GenBank/DDBJ databases">
        <title>Pseudodesulfovibrio alkaliphilus, sp. nov., an alkaliphilic sulfate-reducing bacteria from mud volcano of Taman peninsula, Russia.</title>
        <authorList>
            <person name="Frolova A."/>
            <person name="Merkel A.Y."/>
            <person name="Slobodkin A.I."/>
        </authorList>
    </citation>
    <scope>NUCLEOTIDE SEQUENCE [LARGE SCALE GENOMIC DNA]</scope>
    <source>
        <strain evidence="9 10">F-1</strain>
    </source>
</reference>
<dbReference type="SUPFAM" id="SSF47384">
    <property type="entry name" value="Homodimeric domain of signal transducing histidine kinase"/>
    <property type="match status" value="1"/>
</dbReference>
<feature type="transmembrane region" description="Helical" evidence="5">
    <location>
        <begin position="15"/>
        <end position="37"/>
    </location>
</feature>
<dbReference type="PANTHER" id="PTHR43065:SF42">
    <property type="entry name" value="TWO-COMPONENT SENSOR PPRA"/>
    <property type="match status" value="1"/>
</dbReference>
<dbReference type="AlphaFoldDB" id="A0A7K1KLA0"/>
<feature type="compositionally biased region" description="Basic and acidic residues" evidence="4">
    <location>
        <begin position="674"/>
        <end position="685"/>
    </location>
</feature>
<evidence type="ECO:0000259" key="8">
    <source>
        <dbReference type="PROSITE" id="PS50113"/>
    </source>
</evidence>
<sequence length="695" mass="76876">MRLFSRLKFRTKLNLGISAILISMATLLLPLVGNMTAKILLEESRKRGTALVESLSARAVDPLLARDFLRLKNMVVEQVAVGDMLYAFVQDNHGFVLAHTFEGGFPVDLLRANEVPDLATVHIQLLADGMTRIYDFASAVTVGDERLGTVRLGLSKTRINASVNRQITTMAGLFAGALLLATIMGSLFASRVAARLGVLREHAEAMLMGNLDTQSNPADGSHCWEIRNCDLSSCPAFGERRRRCWYIAGTMCPDCKDGKELAVSRESCQMCKVYQQAAGDELQDLAETFDVMALSLKTHIDELRGADRNLREQQRLMRTILDVTPDRVSLVDTRMRYQGGNRSFAESVGLKLHQIVGRTDFDIFDEQTAEARHMAAREILQSGERLDTQVVVAEETGERWFHVVCIPVHDEDGRITGLLRTDRDITDIKGYEKQLIQAQKMESLGLMAGGVAHEINTPLGIILGYAQLLQEDVPSGSQVHQDLGVIEKQAKVCKKIVADLLGFSRQTHSSKREMCFNNSVMEAVTLVRHTFELDHVDIVTQLDDRFPIIYGDPEKLKQVWINLLTNARDAMSGGGVIVIRTRLDTPRGIVSLWVADCGEGIAEDVIKKIFDPFYSTKPVGRGTGLGLSVSFGIIEDHDGEIQAQSPLPEVFDFPWPQGRRSGPGTVFEVNLPLDHGKDEPVKADGPDAEQVGQDI</sequence>
<gene>
    <name evidence="9" type="ORF">GKC30_04010</name>
</gene>
<keyword evidence="5" id="KW-0472">Membrane</keyword>
<evidence type="ECO:0000313" key="9">
    <source>
        <dbReference type="EMBL" id="MUM76797.1"/>
    </source>
</evidence>
<dbReference type="InterPro" id="IPR000700">
    <property type="entry name" value="PAS-assoc_C"/>
</dbReference>
<dbReference type="NCBIfam" id="TIGR00229">
    <property type="entry name" value="sensory_box"/>
    <property type="match status" value="1"/>
</dbReference>
<dbReference type="PROSITE" id="PS50113">
    <property type="entry name" value="PAC"/>
    <property type="match status" value="1"/>
</dbReference>
<dbReference type="SMART" id="SM00387">
    <property type="entry name" value="HATPase_c"/>
    <property type="match status" value="1"/>
</dbReference>
<dbReference type="GO" id="GO:0000155">
    <property type="term" value="F:phosphorelay sensor kinase activity"/>
    <property type="evidence" value="ECO:0007669"/>
    <property type="project" value="InterPro"/>
</dbReference>
<keyword evidence="10" id="KW-1185">Reference proteome</keyword>
<keyword evidence="5" id="KW-1133">Transmembrane helix</keyword>
<dbReference type="SMART" id="SM00388">
    <property type="entry name" value="HisKA"/>
    <property type="match status" value="1"/>
</dbReference>
<dbReference type="InterPro" id="IPR013656">
    <property type="entry name" value="PAS_4"/>
</dbReference>
<dbReference type="InterPro" id="IPR035965">
    <property type="entry name" value="PAS-like_dom_sf"/>
</dbReference>
<organism evidence="9 10">
    <name type="scientific">Pseudodesulfovibrio alkaliphilus</name>
    <dbReference type="NCBI Taxonomy" id="2661613"/>
    <lineage>
        <taxon>Bacteria</taxon>
        <taxon>Pseudomonadati</taxon>
        <taxon>Thermodesulfobacteriota</taxon>
        <taxon>Desulfovibrionia</taxon>
        <taxon>Desulfovibrionales</taxon>
        <taxon>Desulfovibrionaceae</taxon>
    </lineage>
</organism>
<dbReference type="RefSeq" id="WP_155932450.1">
    <property type="nucleotide sequence ID" value="NZ_WODC01000002.1"/>
</dbReference>
<protein>
    <recommendedName>
        <fullName evidence="2">histidine kinase</fullName>
        <ecNumber evidence="2">2.7.13.3</ecNumber>
    </recommendedName>
</protein>
<dbReference type="Proteomes" id="UP000461162">
    <property type="component" value="Unassembled WGS sequence"/>
</dbReference>
<dbReference type="SUPFAM" id="SSF55785">
    <property type="entry name" value="PYP-like sensor domain (PAS domain)"/>
    <property type="match status" value="1"/>
</dbReference>
<dbReference type="PANTHER" id="PTHR43065">
    <property type="entry name" value="SENSOR HISTIDINE KINASE"/>
    <property type="match status" value="1"/>
</dbReference>
<feature type="region of interest" description="Disordered" evidence="4">
    <location>
        <begin position="661"/>
        <end position="695"/>
    </location>
</feature>
<dbReference type="CDD" id="cd00130">
    <property type="entry name" value="PAS"/>
    <property type="match status" value="1"/>
</dbReference>
<keyword evidence="5" id="KW-0812">Transmembrane</keyword>
<comment type="catalytic activity">
    <reaction evidence="1">
        <text>ATP + protein L-histidine = ADP + protein N-phospho-L-histidine.</text>
        <dbReference type="EC" id="2.7.13.3"/>
    </reaction>
</comment>
<dbReference type="SUPFAM" id="SSF55874">
    <property type="entry name" value="ATPase domain of HSP90 chaperone/DNA topoisomerase II/histidine kinase"/>
    <property type="match status" value="1"/>
</dbReference>
<evidence type="ECO:0000256" key="2">
    <source>
        <dbReference type="ARBA" id="ARBA00012438"/>
    </source>
</evidence>
<proteinExistence type="predicted"/>
<comment type="caution">
    <text evidence="9">The sequence shown here is derived from an EMBL/GenBank/DDBJ whole genome shotgun (WGS) entry which is preliminary data.</text>
</comment>
<dbReference type="InterPro" id="IPR036890">
    <property type="entry name" value="HATPase_C_sf"/>
</dbReference>
<dbReference type="Gene3D" id="3.30.565.10">
    <property type="entry name" value="Histidine kinase-like ATPase, C-terminal domain"/>
    <property type="match status" value="1"/>
</dbReference>
<evidence type="ECO:0000256" key="3">
    <source>
        <dbReference type="ARBA" id="ARBA00022553"/>
    </source>
</evidence>
<name>A0A7K1KLA0_9BACT</name>
<dbReference type="InterPro" id="IPR036097">
    <property type="entry name" value="HisK_dim/P_sf"/>
</dbReference>
<dbReference type="Gene3D" id="3.30.450.20">
    <property type="entry name" value="PAS domain"/>
    <property type="match status" value="1"/>
</dbReference>
<dbReference type="PROSITE" id="PS50109">
    <property type="entry name" value="HIS_KIN"/>
    <property type="match status" value="1"/>
</dbReference>
<dbReference type="EMBL" id="WODC01000002">
    <property type="protein sequence ID" value="MUM76797.1"/>
    <property type="molecule type" value="Genomic_DNA"/>
</dbReference>
<evidence type="ECO:0000259" key="6">
    <source>
        <dbReference type="PROSITE" id="PS50109"/>
    </source>
</evidence>
<evidence type="ECO:0000313" key="10">
    <source>
        <dbReference type="Proteomes" id="UP000461162"/>
    </source>
</evidence>
<dbReference type="InterPro" id="IPR003661">
    <property type="entry name" value="HisK_dim/P_dom"/>
</dbReference>
<dbReference type="InterPro" id="IPR000014">
    <property type="entry name" value="PAS"/>
</dbReference>
<dbReference type="CDD" id="cd00082">
    <property type="entry name" value="HisKA"/>
    <property type="match status" value="1"/>
</dbReference>
<dbReference type="Gene3D" id="1.10.287.130">
    <property type="match status" value="1"/>
</dbReference>